<gene>
    <name evidence="3" type="ORF">CEP54_004218</name>
</gene>
<accession>A0A428QJ98</accession>
<reference evidence="3 4" key="1">
    <citation type="submission" date="2017-06" db="EMBL/GenBank/DDBJ databases">
        <title>Comparative genomic analysis of Ambrosia Fusariam Clade fungi.</title>
        <authorList>
            <person name="Stajich J.E."/>
            <person name="Carrillo J."/>
            <person name="Kijimoto T."/>
            <person name="Eskalen A."/>
            <person name="O'Donnell K."/>
            <person name="Kasson M."/>
        </authorList>
    </citation>
    <scope>NUCLEOTIDE SEQUENCE [LARGE SCALE GENOMIC DNA]</scope>
    <source>
        <strain evidence="3 4">NRRL62584</strain>
    </source>
</reference>
<feature type="region of interest" description="Disordered" evidence="1">
    <location>
        <begin position="1"/>
        <end position="22"/>
    </location>
</feature>
<proteinExistence type="predicted"/>
<keyword evidence="2" id="KW-1133">Transmembrane helix</keyword>
<organism evidence="3 4">
    <name type="scientific">Fusarium duplospermum</name>
    <dbReference type="NCBI Taxonomy" id="1325734"/>
    <lineage>
        <taxon>Eukaryota</taxon>
        <taxon>Fungi</taxon>
        <taxon>Dikarya</taxon>
        <taxon>Ascomycota</taxon>
        <taxon>Pezizomycotina</taxon>
        <taxon>Sordariomycetes</taxon>
        <taxon>Hypocreomycetidae</taxon>
        <taxon>Hypocreales</taxon>
        <taxon>Nectriaceae</taxon>
        <taxon>Fusarium</taxon>
        <taxon>Fusarium solani species complex</taxon>
    </lineage>
</organism>
<dbReference type="Proteomes" id="UP000288168">
    <property type="component" value="Unassembled WGS sequence"/>
</dbReference>
<evidence type="ECO:0000256" key="2">
    <source>
        <dbReference type="SAM" id="Phobius"/>
    </source>
</evidence>
<evidence type="ECO:0000313" key="3">
    <source>
        <dbReference type="EMBL" id="RSL65390.1"/>
    </source>
</evidence>
<name>A0A428QJ98_9HYPO</name>
<evidence type="ECO:0000313" key="4">
    <source>
        <dbReference type="Proteomes" id="UP000288168"/>
    </source>
</evidence>
<feature type="transmembrane region" description="Helical" evidence="2">
    <location>
        <begin position="39"/>
        <end position="61"/>
    </location>
</feature>
<keyword evidence="2" id="KW-0472">Membrane</keyword>
<protein>
    <submittedName>
        <fullName evidence="3">Uncharacterized protein</fullName>
    </submittedName>
</protein>
<dbReference type="EMBL" id="NKCI01000029">
    <property type="protein sequence ID" value="RSL65390.1"/>
    <property type="molecule type" value="Genomic_DNA"/>
</dbReference>
<comment type="caution">
    <text evidence="3">The sequence shown here is derived from an EMBL/GenBank/DDBJ whole genome shotgun (WGS) entry which is preliminary data.</text>
</comment>
<keyword evidence="2" id="KW-0812">Transmembrane</keyword>
<evidence type="ECO:0000256" key="1">
    <source>
        <dbReference type="SAM" id="MobiDB-lite"/>
    </source>
</evidence>
<sequence>MGSPGQDRFSSPPPPLNLSCPSGRDRLTPWMPGLDSTTLFFLSPTYGLTLHLVLVIFFFSFPPLVDVSSRYSQVKSSSPASRNLVQPQIFSSTASFLSNL</sequence>
<dbReference type="AlphaFoldDB" id="A0A428QJ98"/>
<keyword evidence="4" id="KW-1185">Reference proteome</keyword>